<proteinExistence type="predicted"/>
<keyword evidence="1" id="KW-0808">Transferase</keyword>
<protein>
    <submittedName>
        <fullName evidence="1">Acetyltransferase domain protein</fullName>
    </submittedName>
</protein>
<evidence type="ECO:0000313" key="1">
    <source>
        <dbReference type="EMBL" id="CQH62399.1"/>
    </source>
</evidence>
<dbReference type="GeneID" id="26660329"/>
<dbReference type="AlphaFoldDB" id="A0A0U5H965"/>
<dbReference type="Proteomes" id="UP000066737">
    <property type="component" value="Chromosome I"/>
</dbReference>
<dbReference type="KEGG" id="hhb:Hhub_3744"/>
<dbReference type="OrthoDB" id="212869at2157"/>
<evidence type="ECO:0000313" key="2">
    <source>
        <dbReference type="Proteomes" id="UP000066737"/>
    </source>
</evidence>
<reference evidence="2" key="1">
    <citation type="journal article" date="2016" name="Environ. Microbiol.">
        <title>The complete genome of a viable archaeum isolated from 123-million-year-old rock salt.</title>
        <authorList>
            <person name="Jaakkola S.T."/>
            <person name="Pfeiffer F."/>
            <person name="Ravantti J.J."/>
            <person name="Guo Q."/>
            <person name="Liu Y."/>
            <person name="Chen X."/>
            <person name="Ma H."/>
            <person name="Yang C."/>
            <person name="Oksanen H.M."/>
            <person name="Bamford D.H."/>
        </authorList>
    </citation>
    <scope>NUCLEOTIDE SEQUENCE</scope>
    <source>
        <strain evidence="2">JI20-1</strain>
    </source>
</reference>
<name>A0A0U5H965_9EURY</name>
<dbReference type="RefSeq" id="WP_059058082.1">
    <property type="nucleotide sequence ID" value="NZ_CEML01000001.1"/>
</dbReference>
<dbReference type="GO" id="GO:0016740">
    <property type="term" value="F:transferase activity"/>
    <property type="evidence" value="ECO:0007669"/>
    <property type="project" value="UniProtKB-KW"/>
</dbReference>
<gene>
    <name evidence="1" type="ORF">HHUB_3744</name>
</gene>
<accession>A0A0U5H965</accession>
<dbReference type="Gene3D" id="3.40.630.30">
    <property type="match status" value="1"/>
</dbReference>
<organism evidence="1 2">
    <name type="scientific">Halobacterium hubeiense</name>
    <dbReference type="NCBI Taxonomy" id="1407499"/>
    <lineage>
        <taxon>Archaea</taxon>
        <taxon>Methanobacteriati</taxon>
        <taxon>Methanobacteriota</taxon>
        <taxon>Stenosarchaea group</taxon>
        <taxon>Halobacteria</taxon>
        <taxon>Halobacteriales</taxon>
        <taxon>Halobacteriaceae</taxon>
        <taxon>Halobacterium</taxon>
    </lineage>
</organism>
<dbReference type="EMBL" id="LN831302">
    <property type="protein sequence ID" value="CQH62399.1"/>
    <property type="molecule type" value="Genomic_DNA"/>
</dbReference>
<sequence length="125" mass="13366">MNVRDATAEDAAALDALADDDLDAARLVRDRTVRVADDDGDVVGFVAFDAGRGAVHVTRLAGDPETVDVLLDGPREFAAHEDLPVEVVLDESDALADVLLDEGFEDAGAGPRFDGARTRRYRCEP</sequence>
<dbReference type="STRING" id="1407499.HHUB_3744"/>
<dbReference type="SUPFAM" id="SSF55729">
    <property type="entry name" value="Acyl-CoA N-acyltransferases (Nat)"/>
    <property type="match status" value="1"/>
</dbReference>
<dbReference type="InterPro" id="IPR016181">
    <property type="entry name" value="Acyl_CoA_acyltransferase"/>
</dbReference>
<keyword evidence="2" id="KW-1185">Reference proteome</keyword>